<gene>
    <name evidence="3" type="ORF">CRD60_01755</name>
</gene>
<organism evidence="3 4">
    <name type="scientific">Bifidobacterium aemilianum</name>
    <dbReference type="NCBI Taxonomy" id="2493120"/>
    <lineage>
        <taxon>Bacteria</taxon>
        <taxon>Bacillati</taxon>
        <taxon>Actinomycetota</taxon>
        <taxon>Actinomycetes</taxon>
        <taxon>Bifidobacteriales</taxon>
        <taxon>Bifidobacteriaceae</taxon>
        <taxon>Bifidobacterium</taxon>
    </lineage>
</organism>
<evidence type="ECO:0000313" key="4">
    <source>
        <dbReference type="Proteomes" id="UP000252530"/>
    </source>
</evidence>
<sequence length="330" mass="35550">MSKPDYGIGGQGDEEKPGACGKDQVLPEAPGSQGQVASRQLADERTPASGWDLHCHTAFSDGTRSPSDLVEEAKALGLHGVAITDHDTNSGWDLATVRARELGLPLLRGTEITADDQGVSVHLLAYQYDPRNSAINELFFRTRRWRLDRAKAMVGRLAEDFPIDWQAVLDQVREGERTTIGRPHMADALVAAGAYPNRSAAFSGAISSRSKYYVPTKSPSASQAIRAVKEAGGVAVIAHPGDRSRNRRLLSDQRIMALAGEDGLDGLEVWHRGNLPDQRRRLLVLADSLGLLVTGGSDWHGAGKPNRIGEHLTDDGTVTEMVGRGTIPLA</sequence>
<dbReference type="EMBL" id="PDCG01000001">
    <property type="protein sequence ID" value="RBP98595.1"/>
    <property type="molecule type" value="Genomic_DNA"/>
</dbReference>
<dbReference type="OrthoDB" id="9804333at2"/>
<dbReference type="Gene3D" id="3.20.20.140">
    <property type="entry name" value="Metal-dependent hydrolases"/>
    <property type="match status" value="1"/>
</dbReference>
<protein>
    <submittedName>
        <fullName evidence="3">Phosphatase</fullName>
    </submittedName>
</protein>
<dbReference type="InterPro" id="IPR003141">
    <property type="entry name" value="Pol/His_phosphatase_N"/>
</dbReference>
<dbReference type="GO" id="GO:0035312">
    <property type="term" value="F:5'-3' DNA exonuclease activity"/>
    <property type="evidence" value="ECO:0007669"/>
    <property type="project" value="TreeGrafter"/>
</dbReference>
<dbReference type="GO" id="GO:0004534">
    <property type="term" value="F:5'-3' RNA exonuclease activity"/>
    <property type="evidence" value="ECO:0007669"/>
    <property type="project" value="TreeGrafter"/>
</dbReference>
<dbReference type="SMART" id="SM00481">
    <property type="entry name" value="POLIIIAc"/>
    <property type="match status" value="1"/>
</dbReference>
<evidence type="ECO:0000256" key="1">
    <source>
        <dbReference type="SAM" id="MobiDB-lite"/>
    </source>
</evidence>
<dbReference type="Pfam" id="PF02811">
    <property type="entry name" value="PHP"/>
    <property type="match status" value="1"/>
</dbReference>
<dbReference type="CDD" id="cd07438">
    <property type="entry name" value="PHP_HisPPase_AMP"/>
    <property type="match status" value="1"/>
</dbReference>
<evidence type="ECO:0000259" key="2">
    <source>
        <dbReference type="SMART" id="SM00481"/>
    </source>
</evidence>
<accession>A0A366KA22</accession>
<feature type="domain" description="Polymerase/histidinol phosphatase N-terminal" evidence="2">
    <location>
        <begin position="51"/>
        <end position="116"/>
    </location>
</feature>
<evidence type="ECO:0000313" key="3">
    <source>
        <dbReference type="EMBL" id="RBP98595.1"/>
    </source>
</evidence>
<dbReference type="InterPro" id="IPR052018">
    <property type="entry name" value="PHP_domain"/>
</dbReference>
<dbReference type="PANTHER" id="PTHR42924:SF3">
    <property type="entry name" value="POLYMERASE_HISTIDINOL PHOSPHATASE N-TERMINAL DOMAIN-CONTAINING PROTEIN"/>
    <property type="match status" value="1"/>
</dbReference>
<name>A0A366KA22_9BIFI</name>
<dbReference type="PANTHER" id="PTHR42924">
    <property type="entry name" value="EXONUCLEASE"/>
    <property type="match status" value="1"/>
</dbReference>
<dbReference type="SUPFAM" id="SSF89550">
    <property type="entry name" value="PHP domain-like"/>
    <property type="match status" value="1"/>
</dbReference>
<dbReference type="AlphaFoldDB" id="A0A366KA22"/>
<dbReference type="InterPro" id="IPR004013">
    <property type="entry name" value="PHP_dom"/>
</dbReference>
<dbReference type="Gene3D" id="1.10.150.650">
    <property type="match status" value="1"/>
</dbReference>
<reference evidence="3 4" key="1">
    <citation type="submission" date="2017-10" db="EMBL/GenBank/DDBJ databases">
        <title>Bifidobacterium xylocopum sp. nov. and Bifidobacterium aemilianum sp. nov., from the carpenter bee (Xylocopa violacea) digestive tract.</title>
        <authorList>
            <person name="Alberoni D."/>
            <person name="Baffoni L."/>
            <person name="Di Gioia D."/>
            <person name="Gaggia F."/>
            <person name="Biavati B."/>
        </authorList>
    </citation>
    <scope>NUCLEOTIDE SEQUENCE [LARGE SCALE GENOMIC DNA]</scope>
    <source>
        <strain evidence="3 4">XV10</strain>
    </source>
</reference>
<comment type="caution">
    <text evidence="3">The sequence shown here is derived from an EMBL/GenBank/DDBJ whole genome shotgun (WGS) entry which is preliminary data.</text>
</comment>
<proteinExistence type="predicted"/>
<keyword evidence="4" id="KW-1185">Reference proteome</keyword>
<dbReference type="Proteomes" id="UP000252530">
    <property type="component" value="Unassembled WGS sequence"/>
</dbReference>
<dbReference type="RefSeq" id="WP_113859568.1">
    <property type="nucleotide sequence ID" value="NZ_PDCG01000001.1"/>
</dbReference>
<dbReference type="InterPro" id="IPR016195">
    <property type="entry name" value="Pol/histidinol_Pase-like"/>
</dbReference>
<feature type="region of interest" description="Disordered" evidence="1">
    <location>
        <begin position="1"/>
        <end position="45"/>
    </location>
</feature>